<evidence type="ECO:0000256" key="3">
    <source>
        <dbReference type="ARBA" id="ARBA00022448"/>
    </source>
</evidence>
<protein>
    <recommendedName>
        <fullName evidence="9">Vesicle transport protein</fullName>
    </recommendedName>
</protein>
<dbReference type="PANTHER" id="PTHR23137:SF36">
    <property type="entry name" value="VESICLE TRANSPORT PROTEIN SFT2C"/>
    <property type="match status" value="1"/>
</dbReference>
<dbReference type="InterPro" id="IPR007305">
    <property type="entry name" value="Vesicle_transpt_Got1/SFT2"/>
</dbReference>
<gene>
    <name evidence="10" type="ORF">BLA29_000058</name>
</gene>
<comment type="similarity">
    <text evidence="8 9">Belongs to the SFT2 family.</text>
</comment>
<comment type="function">
    <text evidence="1 9">May be involved in fusion of retrograde transport vesicles derived from an endocytic compartment with the Golgi complex.</text>
</comment>
<keyword evidence="11" id="KW-1185">Reference proteome</keyword>
<dbReference type="Pfam" id="PF04178">
    <property type="entry name" value="Got1"/>
    <property type="match status" value="1"/>
</dbReference>
<keyword evidence="4 9" id="KW-0812">Transmembrane</keyword>
<feature type="transmembrane region" description="Helical" evidence="9">
    <location>
        <begin position="218"/>
        <end position="239"/>
    </location>
</feature>
<organism evidence="10 11">
    <name type="scientific">Euroglyphus maynei</name>
    <name type="common">Mayne's house dust mite</name>
    <dbReference type="NCBI Taxonomy" id="6958"/>
    <lineage>
        <taxon>Eukaryota</taxon>
        <taxon>Metazoa</taxon>
        <taxon>Ecdysozoa</taxon>
        <taxon>Arthropoda</taxon>
        <taxon>Chelicerata</taxon>
        <taxon>Arachnida</taxon>
        <taxon>Acari</taxon>
        <taxon>Acariformes</taxon>
        <taxon>Sarcoptiformes</taxon>
        <taxon>Astigmata</taxon>
        <taxon>Psoroptidia</taxon>
        <taxon>Analgoidea</taxon>
        <taxon>Pyroglyphidae</taxon>
        <taxon>Pyroglyphinae</taxon>
        <taxon>Euroglyphus</taxon>
    </lineage>
</organism>
<feature type="transmembrane region" description="Helical" evidence="9">
    <location>
        <begin position="162"/>
        <end position="182"/>
    </location>
</feature>
<dbReference type="GO" id="GO:0012505">
    <property type="term" value="C:endomembrane system"/>
    <property type="evidence" value="ECO:0007669"/>
    <property type="project" value="UniProtKB-ARBA"/>
</dbReference>
<name>A0A1Y3AY02_EURMA</name>
<accession>A0A1Y3AY02</accession>
<dbReference type="PANTHER" id="PTHR23137">
    <property type="entry name" value="VESICLE TRANSPORT PROTEIN-RELATED"/>
    <property type="match status" value="1"/>
</dbReference>
<reference evidence="10 11" key="1">
    <citation type="submission" date="2017-03" db="EMBL/GenBank/DDBJ databases">
        <title>Genome Survey of Euroglyphus maynei.</title>
        <authorList>
            <person name="Arlian L.G."/>
            <person name="Morgan M.S."/>
            <person name="Rider S.D."/>
        </authorList>
    </citation>
    <scope>NUCLEOTIDE SEQUENCE [LARGE SCALE GENOMIC DNA]</scope>
    <source>
        <strain evidence="10">Arlian Lab</strain>
        <tissue evidence="10">Whole body</tissue>
    </source>
</reference>
<dbReference type="GO" id="GO:0005737">
    <property type="term" value="C:cytoplasm"/>
    <property type="evidence" value="ECO:0007669"/>
    <property type="project" value="UniProtKB-ARBA"/>
</dbReference>
<keyword evidence="7 9" id="KW-0472">Membrane</keyword>
<evidence type="ECO:0000256" key="6">
    <source>
        <dbReference type="ARBA" id="ARBA00022989"/>
    </source>
</evidence>
<evidence type="ECO:0000256" key="2">
    <source>
        <dbReference type="ARBA" id="ARBA00004141"/>
    </source>
</evidence>
<feature type="transmembrane region" description="Helical" evidence="9">
    <location>
        <begin position="194"/>
        <end position="212"/>
    </location>
</feature>
<feature type="transmembrane region" description="Helical" evidence="9">
    <location>
        <begin position="108"/>
        <end position="130"/>
    </location>
</feature>
<evidence type="ECO:0000313" key="11">
    <source>
        <dbReference type="Proteomes" id="UP000194236"/>
    </source>
</evidence>
<feature type="transmembrane region" description="Helical" evidence="9">
    <location>
        <begin position="137"/>
        <end position="156"/>
    </location>
</feature>
<dbReference type="GO" id="GO:0016192">
    <property type="term" value="P:vesicle-mediated transport"/>
    <property type="evidence" value="ECO:0007669"/>
    <property type="project" value="InterPro"/>
</dbReference>
<proteinExistence type="inferred from homology"/>
<comment type="caution">
    <text evidence="10">The sequence shown here is derived from an EMBL/GenBank/DDBJ whole genome shotgun (WGS) entry which is preliminary data.</text>
</comment>
<comment type="subcellular location">
    <subcellularLocation>
        <location evidence="2 9">Membrane</location>
        <topology evidence="2 9">Multi-pass membrane protein</topology>
    </subcellularLocation>
</comment>
<keyword evidence="5 9" id="KW-0653">Protein transport</keyword>
<evidence type="ECO:0000256" key="9">
    <source>
        <dbReference type="RuleBase" id="RU363111"/>
    </source>
</evidence>
<dbReference type="GO" id="GO:0015031">
    <property type="term" value="P:protein transport"/>
    <property type="evidence" value="ECO:0007669"/>
    <property type="project" value="UniProtKB-KW"/>
</dbReference>
<evidence type="ECO:0000256" key="1">
    <source>
        <dbReference type="ARBA" id="ARBA00003566"/>
    </source>
</evidence>
<dbReference type="AlphaFoldDB" id="A0A1Y3AY02"/>
<dbReference type="Proteomes" id="UP000194236">
    <property type="component" value="Unassembled WGS sequence"/>
</dbReference>
<evidence type="ECO:0000256" key="8">
    <source>
        <dbReference type="ARBA" id="ARBA00025800"/>
    </source>
</evidence>
<evidence type="ECO:0000256" key="5">
    <source>
        <dbReference type="ARBA" id="ARBA00022927"/>
    </source>
</evidence>
<dbReference type="EMBL" id="MUJZ01058254">
    <property type="protein sequence ID" value="OTF72035.1"/>
    <property type="molecule type" value="Genomic_DNA"/>
</dbReference>
<keyword evidence="6 9" id="KW-1133">Transmembrane helix</keyword>
<evidence type="ECO:0000313" key="10">
    <source>
        <dbReference type="EMBL" id="OTF72035.1"/>
    </source>
</evidence>
<evidence type="ECO:0000256" key="7">
    <source>
        <dbReference type="ARBA" id="ARBA00023136"/>
    </source>
</evidence>
<evidence type="ECO:0000256" key="4">
    <source>
        <dbReference type="ARBA" id="ARBA00022692"/>
    </source>
</evidence>
<keyword evidence="3 9" id="KW-0813">Transport</keyword>
<dbReference type="InterPro" id="IPR011691">
    <property type="entry name" value="Vesicle_transpt_SFT2"/>
</dbReference>
<dbReference type="GO" id="GO:0016020">
    <property type="term" value="C:membrane"/>
    <property type="evidence" value="ECO:0007669"/>
    <property type="project" value="UniProtKB-SubCell"/>
</dbReference>
<comment type="caution">
    <text evidence="9">Lacks conserved residue(s) required for the propagation of feature annotation.</text>
</comment>
<dbReference type="OrthoDB" id="660759at2759"/>
<sequence length="263" mass="29412">MSTNVNLSSDLNNYLKSSGSSITNNQSQTTSKSIKEWFDGTGSDIKKGWFSYQPLRTSPSDEELNNVGITSPVQNGASRTNSWFRNPFVSSEPEPKGWFPTMSRTQRIIGFITCFFMGITCFSIVSFTFLSEIFSHFNKIYSLFQSAMYIPILLFAARKFSILFTFGSIFIVASFAILLGPMNHLMHQFSKERLPFTAAYFGSLIATLYFALQVQSTILTSIFAIIQVIALIWYVVTYIPGGQTGLMFFSKMAASTVSKSLPV</sequence>